<dbReference type="AlphaFoldDB" id="A0A2N5Y6M7"/>
<dbReference type="RefSeq" id="WP_101519669.1">
    <property type="nucleotide sequence ID" value="NZ_PKLZ01000001.1"/>
</dbReference>
<dbReference type="GO" id="GO:0016491">
    <property type="term" value="F:oxidoreductase activity"/>
    <property type="evidence" value="ECO:0007669"/>
    <property type="project" value="UniProtKB-KW"/>
</dbReference>
<dbReference type="CDD" id="cd05233">
    <property type="entry name" value="SDR_c"/>
    <property type="match status" value="1"/>
</dbReference>
<dbReference type="InterPro" id="IPR036291">
    <property type="entry name" value="NAD(P)-bd_dom_sf"/>
</dbReference>
<evidence type="ECO:0000256" key="2">
    <source>
        <dbReference type="ARBA" id="ARBA00023002"/>
    </source>
</evidence>
<keyword evidence="2" id="KW-0560">Oxidoreductase</keyword>
<dbReference type="FunFam" id="3.40.50.720:FF:000084">
    <property type="entry name" value="Short-chain dehydrogenase reductase"/>
    <property type="match status" value="1"/>
</dbReference>
<accession>A0A2N5Y6M7</accession>
<evidence type="ECO:0000313" key="4">
    <source>
        <dbReference type="Proteomes" id="UP000234845"/>
    </source>
</evidence>
<protein>
    <submittedName>
        <fullName evidence="3">Short-chain dehydrogenase</fullName>
    </submittedName>
</protein>
<dbReference type="Pfam" id="PF13561">
    <property type="entry name" value="adh_short_C2"/>
    <property type="match status" value="1"/>
</dbReference>
<keyword evidence="4" id="KW-1185">Reference proteome</keyword>
<dbReference type="SUPFAM" id="SSF51735">
    <property type="entry name" value="NAD(P)-binding Rossmann-fold domains"/>
    <property type="match status" value="1"/>
</dbReference>
<dbReference type="PRINTS" id="PR00080">
    <property type="entry name" value="SDRFAMILY"/>
</dbReference>
<dbReference type="Proteomes" id="UP000234845">
    <property type="component" value="Unassembled WGS sequence"/>
</dbReference>
<reference evidence="4" key="1">
    <citation type="submission" date="2017-11" db="EMBL/GenBank/DDBJ databases">
        <title>The draft genome sequence of Chromatocurvus sp. F02.</title>
        <authorList>
            <person name="Du Z.-J."/>
            <person name="Chang Y.-Q."/>
        </authorList>
    </citation>
    <scope>NUCLEOTIDE SEQUENCE [LARGE SCALE GENOMIC DNA]</scope>
    <source>
        <strain evidence="4">F02</strain>
    </source>
</reference>
<name>A0A2N5Y6M7_9GAMM</name>
<dbReference type="InterPro" id="IPR002347">
    <property type="entry name" value="SDR_fam"/>
</dbReference>
<dbReference type="NCBIfam" id="NF005559">
    <property type="entry name" value="PRK07231.1"/>
    <property type="match status" value="1"/>
</dbReference>
<gene>
    <name evidence="3" type="ORF">CWI75_01380</name>
</gene>
<evidence type="ECO:0000256" key="1">
    <source>
        <dbReference type="ARBA" id="ARBA00006484"/>
    </source>
</evidence>
<evidence type="ECO:0000313" key="3">
    <source>
        <dbReference type="EMBL" id="PLW84032.1"/>
    </source>
</evidence>
<proteinExistence type="inferred from homology"/>
<dbReference type="EMBL" id="PKLZ01000001">
    <property type="protein sequence ID" value="PLW84032.1"/>
    <property type="molecule type" value="Genomic_DNA"/>
</dbReference>
<comment type="similarity">
    <text evidence="1">Belongs to the short-chain dehydrogenases/reductases (SDR) family.</text>
</comment>
<comment type="caution">
    <text evidence="3">The sequence shown here is derived from an EMBL/GenBank/DDBJ whole genome shotgun (WGS) entry which is preliminary data.</text>
</comment>
<organism evidence="3 4">
    <name type="scientific">Kineobactrum sediminis</name>
    <dbReference type="NCBI Taxonomy" id="1905677"/>
    <lineage>
        <taxon>Bacteria</taxon>
        <taxon>Pseudomonadati</taxon>
        <taxon>Pseudomonadota</taxon>
        <taxon>Gammaproteobacteria</taxon>
        <taxon>Cellvibrionales</taxon>
        <taxon>Halieaceae</taxon>
        <taxon>Kineobactrum</taxon>
    </lineage>
</organism>
<dbReference type="OrthoDB" id="9787298at2"/>
<dbReference type="Gene3D" id="3.40.50.720">
    <property type="entry name" value="NAD(P)-binding Rossmann-like Domain"/>
    <property type="match status" value="1"/>
</dbReference>
<sequence>MQDLDFTDKTVLVTGGGAGIGKAIAEAFAARGAALVVAEIDPERCRELEAALSEQGVAALVSCTDICDSTAVNTLMEQVRQRFGGLDVLVNNVGDFLGIIKPFAACTDEDLDRLYSVNLRHIFTVTRAAIPLLQARGKGGSIINISSIEAFRGIPLVTTYCAFKHAITGFTRSLALELGPEGIRVNAIAPETTETAQVRPSELIAPEHQAHTRRWIPLERFGTPEDAAGCALFLASGLSAWVTGTTINLDGGALAAAGWYRDPNDLWTNVPVVTGNGFNF</sequence>
<dbReference type="PANTHER" id="PTHR24321">
    <property type="entry name" value="DEHYDROGENASES, SHORT CHAIN"/>
    <property type="match status" value="1"/>
</dbReference>
<dbReference type="PRINTS" id="PR00081">
    <property type="entry name" value="GDHRDH"/>
</dbReference>
<dbReference type="PANTHER" id="PTHR24321:SF8">
    <property type="entry name" value="ESTRADIOL 17-BETA-DEHYDROGENASE 8-RELATED"/>
    <property type="match status" value="1"/>
</dbReference>